<dbReference type="PANTHER" id="PTHR46333">
    <property type="entry name" value="CYTOKINESIS PROTEIN 3"/>
    <property type="match status" value="1"/>
</dbReference>
<dbReference type="AlphaFoldDB" id="A0A1A5YFF3"/>
<organism evidence="3 4">
    <name type="scientific">Paenibacillus oryzae</name>
    <dbReference type="NCBI Taxonomy" id="1844972"/>
    <lineage>
        <taxon>Bacteria</taxon>
        <taxon>Bacillati</taxon>
        <taxon>Bacillota</taxon>
        <taxon>Bacilli</taxon>
        <taxon>Bacillales</taxon>
        <taxon>Paenibacillaceae</taxon>
        <taxon>Paenibacillus</taxon>
    </lineage>
</organism>
<dbReference type="Pfam" id="PF01841">
    <property type="entry name" value="Transglut_core"/>
    <property type="match status" value="1"/>
</dbReference>
<dbReference type="Gene3D" id="3.10.620.30">
    <property type="match status" value="1"/>
</dbReference>
<reference evidence="3 4" key="1">
    <citation type="submission" date="2016-05" db="EMBL/GenBank/DDBJ databases">
        <title>Paenibacillus oryzae. sp. nov., isolated from the rice root.</title>
        <authorList>
            <person name="Zhang J."/>
            <person name="Zhang X."/>
        </authorList>
    </citation>
    <scope>NUCLEOTIDE SEQUENCE [LARGE SCALE GENOMIC DNA]</scope>
    <source>
        <strain evidence="3 4">1DrF-4</strain>
    </source>
</reference>
<feature type="region of interest" description="Disordered" evidence="1">
    <location>
        <begin position="49"/>
        <end position="95"/>
    </location>
</feature>
<sequence>MGKFLARLLLLGFVAIVAYIVLLYKDVPLTEINFKDMLEENNLADLFSSQSETSPELAVNNSRSSEQPADGQDGGADEEAPEETEKASAGTKAAAEEALKASPYGELKLELAQGFQSREDQFTATYKGDRNKLSAEMKGIIKEALSLDDYSAYVLESYAYTIRSWGGKSTITVEARYRESMEETAVVEAKADQVLVDILKPGMNDHEKIKAIHDWVVAHVEYDQSLTYYTAYNAVSLGKAVCQGYSLLGYMMLKKAGFDVLIAEGAVNTGEHAWNMVKLDGAWYHLDLTWDDPVGVKDDKIRYNYYLKTDEEMRRDHTWTRIYPEAATAYADTLRELEKEGSEDNKLRFGALKIALGLHWLEPENTVAGVAELKQIIASAASSRSMGLQFRYLDAEGFPEALEAAFQHVGGGIGYQASYEPYGGEQSLLVHLQLKYP</sequence>
<dbReference type="InterPro" id="IPR052557">
    <property type="entry name" value="CAP/Cytokinesis_protein"/>
</dbReference>
<feature type="domain" description="Transglutaminase-like" evidence="2">
    <location>
        <begin position="197"/>
        <end position="287"/>
    </location>
</feature>
<feature type="compositionally biased region" description="Polar residues" evidence="1">
    <location>
        <begin position="49"/>
        <end position="67"/>
    </location>
</feature>
<dbReference type="GO" id="GO:0005737">
    <property type="term" value="C:cytoplasm"/>
    <property type="evidence" value="ECO:0007669"/>
    <property type="project" value="TreeGrafter"/>
</dbReference>
<evidence type="ECO:0000313" key="3">
    <source>
        <dbReference type="EMBL" id="OBR64318.1"/>
    </source>
</evidence>
<dbReference type="PANTHER" id="PTHR46333:SF2">
    <property type="entry name" value="CYTOKINESIS PROTEIN 3"/>
    <property type="match status" value="1"/>
</dbReference>
<dbReference type="OrthoDB" id="9788327at2"/>
<accession>A0A1A5YFF3</accession>
<dbReference type="RefSeq" id="WP_068684863.1">
    <property type="nucleotide sequence ID" value="NZ_LYPA01000065.1"/>
</dbReference>
<keyword evidence="4" id="KW-1185">Reference proteome</keyword>
<evidence type="ECO:0000256" key="1">
    <source>
        <dbReference type="SAM" id="MobiDB-lite"/>
    </source>
</evidence>
<evidence type="ECO:0000313" key="4">
    <source>
        <dbReference type="Proteomes" id="UP000092024"/>
    </source>
</evidence>
<proteinExistence type="predicted"/>
<name>A0A1A5YFF3_9BACL</name>
<evidence type="ECO:0000259" key="2">
    <source>
        <dbReference type="Pfam" id="PF01841"/>
    </source>
</evidence>
<dbReference type="InterPro" id="IPR002931">
    <property type="entry name" value="Transglutaminase-like"/>
</dbReference>
<dbReference type="SUPFAM" id="SSF54001">
    <property type="entry name" value="Cysteine proteinases"/>
    <property type="match status" value="1"/>
</dbReference>
<gene>
    <name evidence="3" type="ORF">A7K91_12425</name>
</gene>
<comment type="caution">
    <text evidence="3">The sequence shown here is derived from an EMBL/GenBank/DDBJ whole genome shotgun (WGS) entry which is preliminary data.</text>
</comment>
<dbReference type="EMBL" id="LYPA01000065">
    <property type="protein sequence ID" value="OBR64318.1"/>
    <property type="molecule type" value="Genomic_DNA"/>
</dbReference>
<dbReference type="Proteomes" id="UP000092024">
    <property type="component" value="Unassembled WGS sequence"/>
</dbReference>
<dbReference type="STRING" id="1844972.A7K91_12425"/>
<protein>
    <recommendedName>
        <fullName evidence="2">Transglutaminase-like domain-containing protein</fullName>
    </recommendedName>
</protein>
<dbReference type="InterPro" id="IPR038765">
    <property type="entry name" value="Papain-like_cys_pep_sf"/>
</dbReference>